<dbReference type="Gene3D" id="1.10.3720.10">
    <property type="entry name" value="MetI-like"/>
    <property type="match status" value="1"/>
</dbReference>
<comment type="caution">
    <text evidence="10">The sequence shown here is derived from an EMBL/GenBank/DDBJ whole genome shotgun (WGS) entry which is preliminary data.</text>
</comment>
<dbReference type="Proteomes" id="UP000318578">
    <property type="component" value="Unassembled WGS sequence"/>
</dbReference>
<evidence type="ECO:0000259" key="9">
    <source>
        <dbReference type="PROSITE" id="PS50928"/>
    </source>
</evidence>
<organism evidence="10 11">
    <name type="scientific">Amycolatopsis acidiphila</name>
    <dbReference type="NCBI Taxonomy" id="715473"/>
    <lineage>
        <taxon>Bacteria</taxon>
        <taxon>Bacillati</taxon>
        <taxon>Actinomycetota</taxon>
        <taxon>Actinomycetes</taxon>
        <taxon>Pseudonocardiales</taxon>
        <taxon>Pseudonocardiaceae</taxon>
        <taxon>Amycolatopsis</taxon>
    </lineage>
</organism>
<evidence type="ECO:0000313" key="10">
    <source>
        <dbReference type="EMBL" id="TVT25097.1"/>
    </source>
</evidence>
<evidence type="ECO:0000256" key="1">
    <source>
        <dbReference type="ARBA" id="ARBA00004429"/>
    </source>
</evidence>
<dbReference type="SUPFAM" id="SSF161098">
    <property type="entry name" value="MetI-like"/>
    <property type="match status" value="1"/>
</dbReference>
<dbReference type="EMBL" id="VJZA01000004">
    <property type="protein sequence ID" value="TVT25097.1"/>
    <property type="molecule type" value="Genomic_DNA"/>
</dbReference>
<dbReference type="RefSeq" id="WP_144634040.1">
    <property type="nucleotide sequence ID" value="NZ_BNAX01000015.1"/>
</dbReference>
<dbReference type="InterPro" id="IPR035906">
    <property type="entry name" value="MetI-like_sf"/>
</dbReference>
<dbReference type="PROSITE" id="PS50928">
    <property type="entry name" value="ABC_TM1"/>
    <property type="match status" value="1"/>
</dbReference>
<reference evidence="10 11" key="1">
    <citation type="submission" date="2019-07" db="EMBL/GenBank/DDBJ databases">
        <title>New species of Amycolatopsis and Streptomyces.</title>
        <authorList>
            <person name="Duangmal K."/>
            <person name="Teo W.F.A."/>
            <person name="Lipun K."/>
        </authorList>
    </citation>
    <scope>NUCLEOTIDE SEQUENCE [LARGE SCALE GENOMIC DNA]</scope>
    <source>
        <strain evidence="10 11">JCM 30562</strain>
    </source>
</reference>
<gene>
    <name evidence="10" type="ORF">FNH06_04580</name>
</gene>
<keyword evidence="11" id="KW-1185">Reference proteome</keyword>
<accession>A0A558ALE9</accession>
<dbReference type="AlphaFoldDB" id="A0A558ALE9"/>
<feature type="domain" description="ABC transmembrane type-1" evidence="9">
    <location>
        <begin position="1"/>
        <end position="63"/>
    </location>
</feature>
<dbReference type="OrthoDB" id="9808619at2"/>
<sequence length="63" mass="6442">MGGELSEASWVAGRGRGATVRKIVLPLTRPGLISGWTFVFVLVAGDITASSLLAGPSTPWSGS</sequence>
<dbReference type="PANTHER" id="PTHR43357:SF4">
    <property type="entry name" value="INNER MEMBRANE ABC TRANSPORTER PERMEASE PROTEIN YDCV"/>
    <property type="match status" value="1"/>
</dbReference>
<dbReference type="CDD" id="cd06261">
    <property type="entry name" value="TM_PBP2"/>
    <property type="match status" value="1"/>
</dbReference>
<dbReference type="GO" id="GO:0005886">
    <property type="term" value="C:plasma membrane"/>
    <property type="evidence" value="ECO:0007669"/>
    <property type="project" value="UniProtKB-SubCell"/>
</dbReference>
<dbReference type="GO" id="GO:0055085">
    <property type="term" value="P:transmembrane transport"/>
    <property type="evidence" value="ECO:0007669"/>
    <property type="project" value="InterPro"/>
</dbReference>
<evidence type="ECO:0000256" key="5">
    <source>
        <dbReference type="ARBA" id="ARBA00022692"/>
    </source>
</evidence>
<keyword evidence="6 8" id="KW-1133">Transmembrane helix</keyword>
<keyword evidence="5 8" id="KW-0812">Transmembrane</keyword>
<evidence type="ECO:0000256" key="3">
    <source>
        <dbReference type="ARBA" id="ARBA00022475"/>
    </source>
</evidence>
<comment type="subcellular location">
    <subcellularLocation>
        <location evidence="1">Cell inner membrane</location>
        <topology evidence="1">Multi-pass membrane protein</topology>
    </subcellularLocation>
</comment>
<proteinExistence type="predicted"/>
<keyword evidence="2" id="KW-0813">Transport</keyword>
<evidence type="ECO:0000256" key="6">
    <source>
        <dbReference type="ARBA" id="ARBA00022989"/>
    </source>
</evidence>
<evidence type="ECO:0000313" key="11">
    <source>
        <dbReference type="Proteomes" id="UP000318578"/>
    </source>
</evidence>
<keyword evidence="4" id="KW-0997">Cell inner membrane</keyword>
<keyword evidence="7 8" id="KW-0472">Membrane</keyword>
<evidence type="ECO:0000256" key="4">
    <source>
        <dbReference type="ARBA" id="ARBA00022519"/>
    </source>
</evidence>
<keyword evidence="3" id="KW-1003">Cell membrane</keyword>
<evidence type="ECO:0000256" key="8">
    <source>
        <dbReference type="SAM" id="Phobius"/>
    </source>
</evidence>
<dbReference type="InterPro" id="IPR000515">
    <property type="entry name" value="MetI-like"/>
</dbReference>
<evidence type="ECO:0000256" key="7">
    <source>
        <dbReference type="ARBA" id="ARBA00023136"/>
    </source>
</evidence>
<evidence type="ECO:0000256" key="2">
    <source>
        <dbReference type="ARBA" id="ARBA00022448"/>
    </source>
</evidence>
<dbReference type="PANTHER" id="PTHR43357">
    <property type="entry name" value="INNER MEMBRANE ABC TRANSPORTER PERMEASE PROTEIN YDCV"/>
    <property type="match status" value="1"/>
</dbReference>
<protein>
    <recommendedName>
        <fullName evidence="9">ABC transmembrane type-1 domain-containing protein</fullName>
    </recommendedName>
</protein>
<name>A0A558ALE9_9PSEU</name>
<feature type="transmembrane region" description="Helical" evidence="8">
    <location>
        <begin position="31"/>
        <end position="54"/>
    </location>
</feature>